<keyword evidence="1" id="KW-0732">Signal</keyword>
<protein>
    <submittedName>
        <fullName evidence="2">NMT1 family protein</fullName>
    </submittedName>
</protein>
<gene>
    <name evidence="2" type="ORF">DFR50_14614</name>
</gene>
<dbReference type="Pfam" id="PF16868">
    <property type="entry name" value="NMT1_3"/>
    <property type="match status" value="1"/>
</dbReference>
<dbReference type="Proteomes" id="UP000253529">
    <property type="component" value="Unassembled WGS sequence"/>
</dbReference>
<feature type="chain" id="PRO_5016786576" evidence="1">
    <location>
        <begin position="24"/>
        <end position="319"/>
    </location>
</feature>
<dbReference type="RefSeq" id="WP_113892974.1">
    <property type="nucleotide sequence ID" value="NZ_QNRK01000046.1"/>
</dbReference>
<dbReference type="PANTHER" id="PTHR42941">
    <property type="entry name" value="SLL1037 PROTEIN"/>
    <property type="match status" value="1"/>
</dbReference>
<dbReference type="OrthoDB" id="8438692at2"/>
<reference evidence="2 3" key="1">
    <citation type="submission" date="2018-06" db="EMBL/GenBank/DDBJ databases">
        <title>Genomic Encyclopedia of Type Strains, Phase IV (KMG-IV): sequencing the most valuable type-strain genomes for metagenomic binning, comparative biology and taxonomic classification.</title>
        <authorList>
            <person name="Goeker M."/>
        </authorList>
    </citation>
    <scope>NUCLEOTIDE SEQUENCE [LARGE SCALE GENOMIC DNA]</scope>
    <source>
        <strain evidence="2 3">DSM 24875</strain>
    </source>
</reference>
<comment type="caution">
    <text evidence="2">The sequence shown here is derived from an EMBL/GenBank/DDBJ whole genome shotgun (WGS) entry which is preliminary data.</text>
</comment>
<dbReference type="Gene3D" id="3.40.190.10">
    <property type="entry name" value="Periplasmic binding protein-like II"/>
    <property type="match status" value="2"/>
</dbReference>
<name>A0A366EN10_9HYPH</name>
<dbReference type="AlphaFoldDB" id="A0A366EN10"/>
<dbReference type="PANTHER" id="PTHR42941:SF1">
    <property type="entry name" value="SLL1037 PROTEIN"/>
    <property type="match status" value="1"/>
</dbReference>
<evidence type="ECO:0000313" key="3">
    <source>
        <dbReference type="Proteomes" id="UP000253529"/>
    </source>
</evidence>
<dbReference type="InterPro" id="IPR011852">
    <property type="entry name" value="TRAP_TAXI"/>
</dbReference>
<feature type="signal peptide" evidence="1">
    <location>
        <begin position="1"/>
        <end position="23"/>
    </location>
</feature>
<dbReference type="EMBL" id="QNRK01000046">
    <property type="protein sequence ID" value="RBP03090.1"/>
    <property type="molecule type" value="Genomic_DNA"/>
</dbReference>
<evidence type="ECO:0000256" key="1">
    <source>
        <dbReference type="SAM" id="SignalP"/>
    </source>
</evidence>
<keyword evidence="3" id="KW-1185">Reference proteome</keyword>
<sequence length="319" mass="34038">MSTPLRLAIAGLLALAAATPASPESLSERRAAKDKTETVEVEVACGKLDKENCAVVIPEINAKTVAQNVRLKPLASKGSVESVDGLCDGDVQVAVVQADVLAARSARPDCAGKVVALGRPLYPYEGFMVVRADQRESKFGDMVAGLASGTVLRVAAGGSGSGGDLTLRNILASAPDWKQLVDISPDGSETALNKLRDRQLDAFFVMDGPQSPLLQDVRDTVDPKTKQRVFKFVDLRPGDKLLAIPFNGRSLYATVTLESGWFSAIKSISTPAVIAVRDDFYQKYPDVTAKIRQGGEDALPAIAAKAGARPDWAKDFERR</sequence>
<evidence type="ECO:0000313" key="2">
    <source>
        <dbReference type="EMBL" id="RBP03090.1"/>
    </source>
</evidence>
<organism evidence="2 3">
    <name type="scientific">Roseiarcus fermentans</name>
    <dbReference type="NCBI Taxonomy" id="1473586"/>
    <lineage>
        <taxon>Bacteria</taxon>
        <taxon>Pseudomonadati</taxon>
        <taxon>Pseudomonadota</taxon>
        <taxon>Alphaproteobacteria</taxon>
        <taxon>Hyphomicrobiales</taxon>
        <taxon>Roseiarcaceae</taxon>
        <taxon>Roseiarcus</taxon>
    </lineage>
</organism>
<proteinExistence type="predicted"/>
<accession>A0A366EN10</accession>
<dbReference type="SUPFAM" id="SSF53850">
    <property type="entry name" value="Periplasmic binding protein-like II"/>
    <property type="match status" value="1"/>
</dbReference>